<feature type="compositionally biased region" description="Basic and acidic residues" evidence="3">
    <location>
        <begin position="386"/>
        <end position="402"/>
    </location>
</feature>
<evidence type="ECO:0000313" key="7">
    <source>
        <dbReference type="Proteomes" id="UP000825360"/>
    </source>
</evidence>
<dbReference type="NCBIfam" id="NF040838">
    <property type="entry name" value="T4_PilC_Neiss"/>
    <property type="match status" value="1"/>
</dbReference>
<accession>A0ABD7EYV0</accession>
<evidence type="ECO:0000313" key="6">
    <source>
        <dbReference type="EMBL" id="QXW91058.1"/>
    </source>
</evidence>
<dbReference type="AlphaFoldDB" id="A0ABD7EYV0"/>
<dbReference type="Proteomes" id="UP000825360">
    <property type="component" value="Chromosome"/>
</dbReference>
<feature type="region of interest" description="Disordered" evidence="3">
    <location>
        <begin position="1115"/>
        <end position="1142"/>
    </location>
</feature>
<reference evidence="6 7" key="1">
    <citation type="submission" date="2021-07" db="EMBL/GenBank/DDBJ databases">
        <title>Genome sequencing of Neisseria perflava LPB0400.</title>
        <authorList>
            <person name="Kim J."/>
        </authorList>
    </citation>
    <scope>NUCLEOTIDE SEQUENCE [LARGE SCALE GENOMIC DNA]</scope>
    <source>
        <strain evidence="6 7">LPB0400</strain>
    </source>
</reference>
<evidence type="ECO:0000256" key="1">
    <source>
        <dbReference type="ARBA" id="ARBA00022723"/>
    </source>
</evidence>
<feature type="signal peptide" evidence="4">
    <location>
        <begin position="1"/>
        <end position="35"/>
    </location>
</feature>
<evidence type="ECO:0000259" key="5">
    <source>
        <dbReference type="Pfam" id="PF05567"/>
    </source>
</evidence>
<keyword evidence="1" id="KW-0479">Metal-binding</keyword>
<name>A0ABD7EYV0_NEIPE</name>
<dbReference type="RefSeq" id="WP_219089387.1">
    <property type="nucleotide sequence ID" value="NZ_CP079818.1"/>
</dbReference>
<keyword evidence="4" id="KW-0732">Signal</keyword>
<evidence type="ECO:0000256" key="4">
    <source>
        <dbReference type="SAM" id="SignalP"/>
    </source>
</evidence>
<gene>
    <name evidence="6" type="ORF">LPB400_03240</name>
</gene>
<dbReference type="EMBL" id="CP079818">
    <property type="protein sequence ID" value="QXW91058.1"/>
    <property type="molecule type" value="Genomic_DNA"/>
</dbReference>
<feature type="region of interest" description="Disordered" evidence="3">
    <location>
        <begin position="386"/>
        <end position="414"/>
    </location>
</feature>
<feature type="chain" id="PRO_5044805511" evidence="4">
    <location>
        <begin position="36"/>
        <end position="1183"/>
    </location>
</feature>
<sequence length="1183" mass="131407">MKKEHIMQNAPSGRHRLIHASIASALALISFSVQANPQQSKEKNGFAEIPFYLKNVNEPIGQPRVKHNIMFLIDDSGSMLADAKGEYHVDDKNRKINIAKSALKKILERYKDQFNWGLQTLHNNPRYWKWDEEKRKKDNALYAYAELSSPDDDKGDMKDSDGFTDGSAGRNWEYVRKKVDEMLAYQATPTTRRYYEVVKNFVIPNIKYRCQKSYVVVVSDGDANMSCSNQASGEDPRKSPNTNFNYDRKYYYSNYYRAIDRSSDEVYEYFGPSEVKAYENKHGQGKEFSGIGLKGEVYFDLPNYDPRLDTPEGKKKFQCQYTDYAKDDDSGDWVLLGEKDGKREVKGIGEIIVPYWDRNYEDEKRGMRFFSQTLAEKDIKPAIKSENRLDAAIKPEDRRDAAGKSWDGDPSDPKGVDYSKQLVQTFTVGFGEGISKVGRDYLEKGASRPEWYFNASKPEKLLEAFKTIIDNIETDSKIMKFEGAASTAPVTTSTGIPNMAATVHLNTGSWSSQLRFYKLNRNGTPINTTEFVQPSFNNRLTLVNDGSKTYFIDRVADNEASNADFGISDGSAKDELKLEWKNALLKWTGRVGSDETIKADAEAKGYNQSYRIRPTDPADASKDERNLGDILDGSVASIGDKRDNRQEFLVAAANDGMVHIFRNGTPSNPYDLKLSYIPAGMEREDDQGQATTLGKVLKDVARDGYGSITPHRYMVNGGFVLRQTHDKQTFMFGAMGQGGRGAYALDIGAVANSDRSGWNKTVPLFETEKGSGNKLGYTIGSTQIGRVSIKRDTTPVNLESDVRYAGFLASGYRTEDVNSADNETALYVYDMTGKEAGTKGTGSNVSDAGKLLAKIPVPDGKGGLSTPTLVDTDFDGIVDIAYAGDRYGNMFRFDLRGETPSEWSAQMIFQGSGNQPITSAPAVSRRSKDKYVVIFGTGSEIYHSELDVATQDNAVYGIYDDTSKEAVLAKSDELTGQTVQADGEYISVTNNKVSEDQKGWKLALGSGERVTVKPTMILRTAVVTIRKYKQEVIHTNSSSADVCLPDSTSTQTTAKTIILGVNAENGGRLGLRDARISDKNRQFIKRENNGQVYYASGMVFDGVVNFTYLNGSKADDSPVTADGDSGGTGTDKELNATPSVPNNKCFANQAERSLLTNSDKMHSLKVEGRKCGLKRISWRELFF</sequence>
<proteinExistence type="predicted"/>
<organism evidence="6 7">
    <name type="scientific">Neisseria perflava</name>
    <dbReference type="NCBI Taxonomy" id="33053"/>
    <lineage>
        <taxon>Bacteria</taxon>
        <taxon>Pseudomonadati</taxon>
        <taxon>Pseudomonadota</taxon>
        <taxon>Betaproteobacteria</taxon>
        <taxon>Neisseriales</taxon>
        <taxon>Neisseriaceae</taxon>
        <taxon>Neisseria</taxon>
    </lineage>
</organism>
<dbReference type="InterPro" id="IPR008707">
    <property type="entry name" value="B-propeller_PilY1"/>
</dbReference>
<dbReference type="KEGG" id="npf:LPB400_03240"/>
<dbReference type="Pfam" id="PF05567">
    <property type="entry name" value="T4P_PilY1"/>
    <property type="match status" value="1"/>
</dbReference>
<protein>
    <submittedName>
        <fullName evidence="6">Pilus assembly protein</fullName>
    </submittedName>
</protein>
<keyword evidence="2" id="KW-0106">Calcium</keyword>
<feature type="domain" description="PilY1 beta-propeller" evidence="5">
    <location>
        <begin position="636"/>
        <end position="980"/>
    </location>
</feature>
<dbReference type="GO" id="GO:0046872">
    <property type="term" value="F:metal ion binding"/>
    <property type="evidence" value="ECO:0007669"/>
    <property type="project" value="UniProtKB-KW"/>
</dbReference>
<evidence type="ECO:0000256" key="2">
    <source>
        <dbReference type="ARBA" id="ARBA00022837"/>
    </source>
</evidence>
<evidence type="ECO:0000256" key="3">
    <source>
        <dbReference type="SAM" id="MobiDB-lite"/>
    </source>
</evidence>